<dbReference type="PROSITE" id="PS51724">
    <property type="entry name" value="SPOR"/>
    <property type="match status" value="1"/>
</dbReference>
<protein>
    <recommendedName>
        <fullName evidence="1">SPOR domain-containing protein</fullName>
    </recommendedName>
</protein>
<name>A0A4Q0ZBQ3_9BACT</name>
<dbReference type="Proteomes" id="UP000290870">
    <property type="component" value="Unassembled WGS sequence"/>
</dbReference>
<evidence type="ECO:0000313" key="2">
    <source>
        <dbReference type="EMBL" id="RXJ83707.1"/>
    </source>
</evidence>
<evidence type="ECO:0000313" key="3">
    <source>
        <dbReference type="Proteomes" id="UP000290870"/>
    </source>
</evidence>
<sequence>MLNKKNIFISFGLLFLLTGCSNVKILNITPESNIINKESALQIRDIQVRTFQNVTKEELINSIVDTLLDDGYFITMIDSDLGIISGKNSQKNPELNIVSTIKKIKNDVFLVRFSITAIDKSVTFKSHVIITDDLIYRYLFDRLRKSLFLDKEFYKVPPKEKEETKIEINIEKPVYKERKNEQITKKTPQKKCLNQKCKDNASLIYSIQFLCTLDKNQAQNEFNKLKSQNHDVRIHPYYEYQVVRLGRFKTRLEAQNAMEKFKKLYPEISIVAFKPKY</sequence>
<dbReference type="OrthoDB" id="2473397at2"/>
<reference evidence="2 3" key="1">
    <citation type="submission" date="2017-10" db="EMBL/GenBank/DDBJ databases">
        <title>Genomics of the genus Arcobacter.</title>
        <authorList>
            <person name="Perez-Cataluna A."/>
            <person name="Figueras M.J."/>
        </authorList>
    </citation>
    <scope>NUCLEOTIDE SEQUENCE [LARGE SCALE GENOMIC DNA]</scope>
    <source>
        <strain evidence="2 3">F26</strain>
    </source>
</reference>
<comment type="caution">
    <text evidence="2">The sequence shown here is derived from an EMBL/GenBank/DDBJ whole genome shotgun (WGS) entry which is preliminary data.</text>
</comment>
<dbReference type="EMBL" id="PDJZ01000009">
    <property type="protein sequence ID" value="RXJ83707.1"/>
    <property type="molecule type" value="Genomic_DNA"/>
</dbReference>
<dbReference type="Pfam" id="PF05036">
    <property type="entry name" value="SPOR"/>
    <property type="match status" value="1"/>
</dbReference>
<dbReference type="SUPFAM" id="SSF110997">
    <property type="entry name" value="Sporulation related repeat"/>
    <property type="match status" value="1"/>
</dbReference>
<dbReference type="PROSITE" id="PS51257">
    <property type="entry name" value="PROKAR_LIPOPROTEIN"/>
    <property type="match status" value="1"/>
</dbReference>
<proteinExistence type="predicted"/>
<evidence type="ECO:0000259" key="1">
    <source>
        <dbReference type="PROSITE" id="PS51724"/>
    </source>
</evidence>
<organism evidence="2 3">
    <name type="scientific">Arcobacter cloacae</name>
    <dbReference type="NCBI Taxonomy" id="1054034"/>
    <lineage>
        <taxon>Bacteria</taxon>
        <taxon>Pseudomonadati</taxon>
        <taxon>Campylobacterota</taxon>
        <taxon>Epsilonproteobacteria</taxon>
        <taxon>Campylobacterales</taxon>
        <taxon>Arcobacteraceae</taxon>
        <taxon>Arcobacter</taxon>
    </lineage>
</organism>
<feature type="domain" description="SPOR" evidence="1">
    <location>
        <begin position="199"/>
        <end position="277"/>
    </location>
</feature>
<dbReference type="RefSeq" id="WP_128986963.1">
    <property type="nucleotide sequence ID" value="NZ_PDJZ01000009.1"/>
</dbReference>
<dbReference type="AlphaFoldDB" id="A0A4Q0ZBQ3"/>
<dbReference type="GO" id="GO:0042834">
    <property type="term" value="F:peptidoglycan binding"/>
    <property type="evidence" value="ECO:0007669"/>
    <property type="project" value="InterPro"/>
</dbReference>
<dbReference type="InterPro" id="IPR007730">
    <property type="entry name" value="SPOR-like_dom"/>
</dbReference>
<accession>A0A4Q0ZBQ3</accession>
<dbReference type="Gene3D" id="3.30.70.1070">
    <property type="entry name" value="Sporulation related repeat"/>
    <property type="match status" value="1"/>
</dbReference>
<dbReference type="InterPro" id="IPR036680">
    <property type="entry name" value="SPOR-like_sf"/>
</dbReference>
<gene>
    <name evidence="2" type="ORF">CRU90_09035</name>
</gene>